<dbReference type="Pfam" id="PF18599">
    <property type="entry name" value="LCIB_C_CA"/>
    <property type="match status" value="1"/>
</dbReference>
<evidence type="ECO:0000313" key="3">
    <source>
        <dbReference type="EMBL" id="GMH79189.1"/>
    </source>
</evidence>
<reference evidence="4" key="1">
    <citation type="journal article" date="2023" name="Commun. Biol.">
        <title>Genome analysis of Parmales, the sister group of diatoms, reveals the evolutionary specialization of diatoms from phago-mixotrophs to photoautotrophs.</title>
        <authorList>
            <person name="Ban H."/>
            <person name="Sato S."/>
            <person name="Yoshikawa S."/>
            <person name="Yamada K."/>
            <person name="Nakamura Y."/>
            <person name="Ichinomiya M."/>
            <person name="Sato N."/>
            <person name="Blanc-Mathieu R."/>
            <person name="Endo H."/>
            <person name="Kuwata A."/>
            <person name="Ogata H."/>
        </authorList>
    </citation>
    <scope>NUCLEOTIDE SEQUENCE [LARGE SCALE GENOMIC DNA]</scope>
    <source>
        <strain evidence="4">NIES 3700</strain>
    </source>
</reference>
<dbReference type="PANTHER" id="PTHR38016:SF1">
    <property type="entry name" value="LIMITING CO2-INDUCIBLE PROTEIN B_C BETA CARBONYIC ANHYDRASE DOMAIN-CONTAINING PROTEIN"/>
    <property type="match status" value="1"/>
</dbReference>
<feature type="domain" description="Limiting CO2-inducible protein B/C beta carbonyic anhydrase" evidence="2">
    <location>
        <begin position="7"/>
        <end position="211"/>
    </location>
</feature>
<evidence type="ECO:0000313" key="4">
    <source>
        <dbReference type="Proteomes" id="UP001165122"/>
    </source>
</evidence>
<feature type="region of interest" description="Disordered" evidence="1">
    <location>
        <begin position="87"/>
        <end position="122"/>
    </location>
</feature>
<dbReference type="AlphaFoldDB" id="A0A9W7EFF7"/>
<sequence>MADSFAGHSFNLGGLSGFPFAGSVGIGAMSSHIPSGGNACIIYGPHVGFSTADYAAGAVERLGIAKPNGCCGSAIAAMNSITAEHASHASHESGSNSNSNSNSNSKPGWFGKNKRNPDMPPIIDVQQTHVKNQIKKKFDPEVGLSHDTLPTVAFDAITPDVDYLLGTGEINQEGGGHKLVGKAAKLVVIGGVLINTAPGGEDYFMPLRFEVWGDEGGESLLEEFNGKR</sequence>
<dbReference type="OrthoDB" id="38305at2759"/>
<feature type="compositionally biased region" description="Low complexity" evidence="1">
    <location>
        <begin position="92"/>
        <end position="105"/>
    </location>
</feature>
<evidence type="ECO:0000259" key="2">
    <source>
        <dbReference type="Pfam" id="PF18599"/>
    </source>
</evidence>
<dbReference type="EMBL" id="BRXW01000913">
    <property type="protein sequence ID" value="GMH79189.1"/>
    <property type="molecule type" value="Genomic_DNA"/>
</dbReference>
<comment type="caution">
    <text evidence="3">The sequence shown here is derived from an EMBL/GenBank/DDBJ whole genome shotgun (WGS) entry which is preliminary data.</text>
</comment>
<dbReference type="Proteomes" id="UP001165122">
    <property type="component" value="Unassembled WGS sequence"/>
</dbReference>
<protein>
    <recommendedName>
        <fullName evidence="2">Limiting CO2-inducible protein B/C beta carbonyic anhydrase domain-containing protein</fullName>
    </recommendedName>
</protein>
<proteinExistence type="predicted"/>
<dbReference type="PANTHER" id="PTHR38016">
    <property type="entry name" value="UNNAMED PRODUCT"/>
    <property type="match status" value="1"/>
</dbReference>
<dbReference type="InterPro" id="IPR040703">
    <property type="entry name" value="LCIB/C_CA"/>
</dbReference>
<gene>
    <name evidence="3" type="ORF">TrLO_g13596</name>
</gene>
<name>A0A9W7EFF7_9STRA</name>
<evidence type="ECO:0000256" key="1">
    <source>
        <dbReference type="SAM" id="MobiDB-lite"/>
    </source>
</evidence>
<organism evidence="3 4">
    <name type="scientific">Triparma laevis f. longispina</name>
    <dbReference type="NCBI Taxonomy" id="1714387"/>
    <lineage>
        <taxon>Eukaryota</taxon>
        <taxon>Sar</taxon>
        <taxon>Stramenopiles</taxon>
        <taxon>Ochrophyta</taxon>
        <taxon>Bolidophyceae</taxon>
        <taxon>Parmales</taxon>
        <taxon>Triparmaceae</taxon>
        <taxon>Triparma</taxon>
    </lineage>
</organism>
<accession>A0A9W7EFF7</accession>
<keyword evidence="4" id="KW-1185">Reference proteome</keyword>